<reference evidence="5" key="1">
    <citation type="submission" date="2018-04" db="EMBL/GenBank/DDBJ databases">
        <title>Transcriptome assembly of Sipha flava.</title>
        <authorList>
            <person name="Scully E.D."/>
            <person name="Geib S.M."/>
            <person name="Palmer N.A."/>
            <person name="Koch K."/>
            <person name="Bradshaw J."/>
            <person name="Heng-Moss T."/>
            <person name="Sarath G."/>
        </authorList>
    </citation>
    <scope>NUCLEOTIDE SEQUENCE</scope>
</reference>
<dbReference type="GO" id="GO:0005634">
    <property type="term" value="C:nucleus"/>
    <property type="evidence" value="ECO:0007669"/>
    <property type="project" value="UniProtKB-SubCell"/>
</dbReference>
<dbReference type="Pfam" id="PF03221">
    <property type="entry name" value="HTH_Tnp_Tc5"/>
    <property type="match status" value="1"/>
</dbReference>
<dbReference type="PROSITE" id="PS51253">
    <property type="entry name" value="HTH_CENPB"/>
    <property type="match status" value="1"/>
</dbReference>
<dbReference type="PANTHER" id="PTHR19303">
    <property type="entry name" value="TRANSPOSON"/>
    <property type="match status" value="1"/>
</dbReference>
<sequence length="219" mass="24751">MASRSALSISEKKSILADYDKLPEKTNQRLAAQQLGIPQSTLNKLLKSRNEINDCTESQNRKRKRESKSKATDEALFVWFKQASAMNAPINRSILMAKANDLAKKMGEINFNATDGWLTRWKDRHNIVYKKLHGEKQDADASGTDFWIKTTWPTILNKYAPENIFNLNETGLYYRATPDYCMGLKNATASAGKKNKARITLALTCNMTGTVKKNIKNLT</sequence>
<dbReference type="SMART" id="SM00674">
    <property type="entry name" value="CENPB"/>
    <property type="match status" value="1"/>
</dbReference>
<evidence type="ECO:0000256" key="3">
    <source>
        <dbReference type="SAM" id="MobiDB-lite"/>
    </source>
</evidence>
<proteinExistence type="predicted"/>
<feature type="domain" description="HTH CENPB-type" evidence="4">
    <location>
        <begin position="60"/>
        <end position="131"/>
    </location>
</feature>
<organism evidence="5">
    <name type="scientific">Sipha flava</name>
    <name type="common">yellow sugarcane aphid</name>
    <dbReference type="NCBI Taxonomy" id="143950"/>
    <lineage>
        <taxon>Eukaryota</taxon>
        <taxon>Metazoa</taxon>
        <taxon>Ecdysozoa</taxon>
        <taxon>Arthropoda</taxon>
        <taxon>Hexapoda</taxon>
        <taxon>Insecta</taxon>
        <taxon>Pterygota</taxon>
        <taxon>Neoptera</taxon>
        <taxon>Paraneoptera</taxon>
        <taxon>Hemiptera</taxon>
        <taxon>Sternorrhyncha</taxon>
        <taxon>Aphidomorpha</taxon>
        <taxon>Aphidoidea</taxon>
        <taxon>Aphididae</taxon>
        <taxon>Sipha</taxon>
    </lineage>
</organism>
<name>A0A2S2PXC5_9HEMI</name>
<evidence type="ECO:0000313" key="5">
    <source>
        <dbReference type="EMBL" id="MBY70178.1"/>
    </source>
</evidence>
<keyword evidence="2" id="KW-0238">DNA-binding</keyword>
<dbReference type="PANTHER" id="PTHR19303:SF73">
    <property type="entry name" value="PROTEIN PDC2"/>
    <property type="match status" value="1"/>
</dbReference>
<comment type="subcellular location">
    <subcellularLocation>
        <location evidence="1">Nucleus</location>
    </subcellularLocation>
</comment>
<protein>
    <submittedName>
        <fullName evidence="5">Tigger transposable element-derived protein 4</fullName>
    </submittedName>
</protein>
<evidence type="ECO:0000256" key="1">
    <source>
        <dbReference type="ARBA" id="ARBA00004123"/>
    </source>
</evidence>
<dbReference type="InterPro" id="IPR050863">
    <property type="entry name" value="CenT-Element_Derived"/>
</dbReference>
<dbReference type="InterPro" id="IPR009057">
    <property type="entry name" value="Homeodomain-like_sf"/>
</dbReference>
<evidence type="ECO:0000259" key="4">
    <source>
        <dbReference type="PROSITE" id="PS51253"/>
    </source>
</evidence>
<evidence type="ECO:0000256" key="2">
    <source>
        <dbReference type="ARBA" id="ARBA00023125"/>
    </source>
</evidence>
<feature type="region of interest" description="Disordered" evidence="3">
    <location>
        <begin position="48"/>
        <end position="68"/>
    </location>
</feature>
<gene>
    <name evidence="5" type="primary">Tigd4_0</name>
    <name evidence="5" type="ORF">g.109</name>
</gene>
<dbReference type="SUPFAM" id="SSF46689">
    <property type="entry name" value="Homeodomain-like"/>
    <property type="match status" value="1"/>
</dbReference>
<dbReference type="InterPro" id="IPR006600">
    <property type="entry name" value="HTH_CenpB_DNA-bd_dom"/>
</dbReference>
<dbReference type="GO" id="GO:0003677">
    <property type="term" value="F:DNA binding"/>
    <property type="evidence" value="ECO:0007669"/>
    <property type="project" value="UniProtKB-KW"/>
</dbReference>
<dbReference type="EMBL" id="GGMS01000975">
    <property type="protein sequence ID" value="MBY70178.1"/>
    <property type="molecule type" value="Transcribed_RNA"/>
</dbReference>
<accession>A0A2S2PXC5</accession>
<dbReference type="Gene3D" id="1.10.10.60">
    <property type="entry name" value="Homeodomain-like"/>
    <property type="match status" value="2"/>
</dbReference>
<dbReference type="AlphaFoldDB" id="A0A2S2PXC5"/>
<dbReference type="OrthoDB" id="6596490at2759"/>